<sequence length="236" mass="25798">MDHHLDRIQVQPGVPPPISSSMEWYRLAWPQSLENSGHQAPLRRKESSRSSFRPGTWHGTSHSRPIVGDARSGSSPNMIYGLAVDVLYHVHVHGERSDGRAGLLLPEGNLRAVSPWGESPDAVKLDWGCISLSLRKKNPDGCSGGRRLSLGCSSCWGLQVIIQALGHLHGVSVRIDVSHAHHFPDSLAGCGRREHLHRKLSDGVGLLSGTQIGARLNDRVCPCFSRPFSQQISTPK</sequence>
<feature type="region of interest" description="Disordered" evidence="1">
    <location>
        <begin position="36"/>
        <end position="70"/>
    </location>
</feature>
<name>A0A319DDV6_9EURO</name>
<keyword evidence="3" id="KW-1185">Reference proteome</keyword>
<evidence type="ECO:0000256" key="1">
    <source>
        <dbReference type="SAM" id="MobiDB-lite"/>
    </source>
</evidence>
<dbReference type="AlphaFoldDB" id="A0A319DDV6"/>
<gene>
    <name evidence="2" type="ORF">BO71DRAFT_400524</name>
</gene>
<dbReference type="Proteomes" id="UP000247810">
    <property type="component" value="Unassembled WGS sequence"/>
</dbReference>
<dbReference type="EMBL" id="KZ825916">
    <property type="protein sequence ID" value="PYH92457.1"/>
    <property type="molecule type" value="Genomic_DNA"/>
</dbReference>
<proteinExistence type="predicted"/>
<evidence type="ECO:0000313" key="2">
    <source>
        <dbReference type="EMBL" id="PYH92457.1"/>
    </source>
</evidence>
<reference evidence="2 3" key="1">
    <citation type="submission" date="2018-02" db="EMBL/GenBank/DDBJ databases">
        <title>The genomes of Aspergillus section Nigri reveals drivers in fungal speciation.</title>
        <authorList>
            <consortium name="DOE Joint Genome Institute"/>
            <person name="Vesth T.C."/>
            <person name="Nybo J."/>
            <person name="Theobald S."/>
            <person name="Brandl J."/>
            <person name="Frisvad J.C."/>
            <person name="Nielsen K.F."/>
            <person name="Lyhne E.K."/>
            <person name="Kogle M.E."/>
            <person name="Kuo A."/>
            <person name="Riley R."/>
            <person name="Clum A."/>
            <person name="Nolan M."/>
            <person name="Lipzen A."/>
            <person name="Salamov A."/>
            <person name="Henrissat B."/>
            <person name="Wiebenga A."/>
            <person name="De vries R.P."/>
            <person name="Grigoriev I.V."/>
            <person name="Mortensen U.H."/>
            <person name="Andersen M.R."/>
            <person name="Baker S.E."/>
        </authorList>
    </citation>
    <scope>NUCLEOTIDE SEQUENCE [LARGE SCALE GENOMIC DNA]</scope>
    <source>
        <strain evidence="2 3">CBS 707.79</strain>
    </source>
</reference>
<dbReference type="VEuPathDB" id="FungiDB:BO71DRAFT_400524"/>
<protein>
    <submittedName>
        <fullName evidence="2">Uncharacterized protein</fullName>
    </submittedName>
</protein>
<organism evidence="2 3">
    <name type="scientific">Aspergillus ellipticus CBS 707.79</name>
    <dbReference type="NCBI Taxonomy" id="1448320"/>
    <lineage>
        <taxon>Eukaryota</taxon>
        <taxon>Fungi</taxon>
        <taxon>Dikarya</taxon>
        <taxon>Ascomycota</taxon>
        <taxon>Pezizomycotina</taxon>
        <taxon>Eurotiomycetes</taxon>
        <taxon>Eurotiomycetidae</taxon>
        <taxon>Eurotiales</taxon>
        <taxon>Aspergillaceae</taxon>
        <taxon>Aspergillus</taxon>
        <taxon>Aspergillus subgen. Circumdati</taxon>
    </lineage>
</organism>
<feature type="compositionally biased region" description="Polar residues" evidence="1">
    <location>
        <begin position="49"/>
        <end position="63"/>
    </location>
</feature>
<evidence type="ECO:0000313" key="3">
    <source>
        <dbReference type="Proteomes" id="UP000247810"/>
    </source>
</evidence>
<accession>A0A319DDV6</accession>